<sequence length="189" mass="22222">MGTPQEHREKREYALSIAYERIVDEFLADIPVIERIMLERIEPDHWSIVHPAWRNHPDRIGLRIDLNWLRQRNKRRDKLDVSIWCDDKLCGMFLAKLSRKRINVALRYLESNPYPNPLLGYMLPIGLIIAESFAIAYEAKEVAVSQPDKPLVPLYRQRGYELNAADQSREKRKCDIRAKVLVKKVLGYL</sequence>
<accession>A0ABD6XJY4</accession>
<organism evidence="1 2">
    <name type="scientific">Enterobacter agglomerans</name>
    <name type="common">Erwinia herbicola</name>
    <name type="synonym">Pantoea agglomerans</name>
    <dbReference type="NCBI Taxonomy" id="549"/>
    <lineage>
        <taxon>Bacteria</taxon>
        <taxon>Pseudomonadati</taxon>
        <taxon>Pseudomonadota</taxon>
        <taxon>Gammaproteobacteria</taxon>
        <taxon>Enterobacterales</taxon>
        <taxon>Erwiniaceae</taxon>
        <taxon>Pantoea</taxon>
        <taxon>Pantoea agglomerans group</taxon>
    </lineage>
</organism>
<dbReference type="Proteomes" id="UP000245996">
    <property type="component" value="Unassembled WGS sequence"/>
</dbReference>
<evidence type="ECO:0000313" key="2">
    <source>
        <dbReference type="Proteomes" id="UP000245996"/>
    </source>
</evidence>
<comment type="caution">
    <text evidence="1">The sequence shown here is derived from an EMBL/GenBank/DDBJ whole genome shotgun (WGS) entry which is preliminary data.</text>
</comment>
<gene>
    <name evidence="1" type="ORF">C7430_11717</name>
</gene>
<reference evidence="1 2" key="1">
    <citation type="submission" date="2018-05" db="EMBL/GenBank/DDBJ databases">
        <title>Genomic Encyclopedia of Type Strains, Phase IV (KMG-V): Genome sequencing to study the core and pangenomes of soil and plant-associated prokaryotes.</title>
        <authorList>
            <person name="Whitman W."/>
        </authorList>
    </citation>
    <scope>NUCLEOTIDE SEQUENCE [LARGE SCALE GENOMIC DNA]</scope>
    <source>
        <strain evidence="1 2">PNG 92-11</strain>
    </source>
</reference>
<protein>
    <recommendedName>
        <fullName evidence="3">N-acetyltransferase</fullName>
    </recommendedName>
</protein>
<name>A0ABD6XJY4_ENTAG</name>
<evidence type="ECO:0000313" key="1">
    <source>
        <dbReference type="EMBL" id="PWJ73890.1"/>
    </source>
</evidence>
<proteinExistence type="predicted"/>
<dbReference type="EMBL" id="QGHE01000017">
    <property type="protein sequence ID" value="PWJ73890.1"/>
    <property type="molecule type" value="Genomic_DNA"/>
</dbReference>
<dbReference type="RefSeq" id="WP_109654124.1">
    <property type="nucleotide sequence ID" value="NZ_JBBJPU010000022.1"/>
</dbReference>
<evidence type="ECO:0008006" key="3">
    <source>
        <dbReference type="Google" id="ProtNLM"/>
    </source>
</evidence>
<dbReference type="AlphaFoldDB" id="A0ABD6XJY4"/>